<protein>
    <submittedName>
        <fullName evidence="3">NAD-dependent dehydratase</fullName>
    </submittedName>
</protein>
<dbReference type="Pfam" id="PF01370">
    <property type="entry name" value="Epimerase"/>
    <property type="match status" value="1"/>
</dbReference>
<dbReference type="EMBL" id="RHHR01000034">
    <property type="protein sequence ID" value="RNB70299.1"/>
    <property type="molecule type" value="Genomic_DNA"/>
</dbReference>
<dbReference type="InterPro" id="IPR036291">
    <property type="entry name" value="NAD(P)-bd_dom_sf"/>
</dbReference>
<evidence type="ECO:0000259" key="2">
    <source>
        <dbReference type="Pfam" id="PF01370"/>
    </source>
</evidence>
<dbReference type="RefSeq" id="WP_122910182.1">
    <property type="nucleotide sequence ID" value="NZ_CBCSBE010000010.1"/>
</dbReference>
<feature type="domain" description="NAD-dependent epimerase/dehydratase" evidence="2">
    <location>
        <begin position="3"/>
        <end position="234"/>
    </location>
</feature>
<sequence length="337" mass="38696">MRILLLGGTRFIGPHVMKRLAYDGHDIAIFNRGLSDPKKLPAGLLTIAGDRARLGDYRREFDSFSPDVVLDMFPYTEREAQLVMETFAGIAGRVVAVSSCDVYRAFGKVNGIETGPIEEGLLTEDSPLCEKRYPFRDRIDGREDYDKVLVEKVVMNHPELPGSVIRLPMVYGPGDYQHRPYPYLQQMLDGRRTILLEEEFSEWRWTRGYVEDIAHAISLVTTDKRASGRVYHVGEDAFLTMKEWIVRIAQAVGWKGEIVTMPARELPEFMRIQIDSRQHILLDTSRIRSELGYRELCSADEAMRRTIEWESAHPPEKVPGQTEYDLEDECLANRRTK</sequence>
<accession>A0A3M8C3P6</accession>
<dbReference type="SUPFAM" id="SSF51735">
    <property type="entry name" value="NAD(P)-binding Rossmann-fold domains"/>
    <property type="match status" value="1"/>
</dbReference>
<evidence type="ECO:0000256" key="1">
    <source>
        <dbReference type="ARBA" id="ARBA00007637"/>
    </source>
</evidence>
<evidence type="ECO:0000313" key="4">
    <source>
        <dbReference type="Proteomes" id="UP000282028"/>
    </source>
</evidence>
<dbReference type="AlphaFoldDB" id="A0A3M8C3P6"/>
<dbReference type="Gene3D" id="3.40.50.720">
    <property type="entry name" value="NAD(P)-binding Rossmann-like Domain"/>
    <property type="match status" value="1"/>
</dbReference>
<comment type="similarity">
    <text evidence="1">Belongs to the NAD(P)-dependent epimerase/dehydratase family.</text>
</comment>
<evidence type="ECO:0000313" key="3">
    <source>
        <dbReference type="EMBL" id="RNB70299.1"/>
    </source>
</evidence>
<name>A0A3M8C3P6_9BACL</name>
<dbReference type="OrthoDB" id="9776016at2"/>
<dbReference type="Proteomes" id="UP000282028">
    <property type="component" value="Unassembled WGS sequence"/>
</dbReference>
<dbReference type="PANTHER" id="PTHR43000">
    <property type="entry name" value="DTDP-D-GLUCOSE 4,6-DEHYDRATASE-RELATED"/>
    <property type="match status" value="1"/>
</dbReference>
<keyword evidence="4" id="KW-1185">Reference proteome</keyword>
<reference evidence="3 4" key="1">
    <citation type="submission" date="2018-10" db="EMBL/GenBank/DDBJ databases">
        <title>Phylogenomics of Brevibacillus.</title>
        <authorList>
            <person name="Dunlap C."/>
        </authorList>
    </citation>
    <scope>NUCLEOTIDE SEQUENCE [LARGE SCALE GENOMIC DNA]</scope>
    <source>
        <strain evidence="3 4">JCM 12215</strain>
    </source>
</reference>
<comment type="caution">
    <text evidence="3">The sequence shown here is derived from an EMBL/GenBank/DDBJ whole genome shotgun (WGS) entry which is preliminary data.</text>
</comment>
<gene>
    <name evidence="3" type="ORF">EDM52_17190</name>
</gene>
<dbReference type="InterPro" id="IPR001509">
    <property type="entry name" value="Epimerase_deHydtase"/>
</dbReference>
<proteinExistence type="inferred from homology"/>
<organism evidence="3 4">
    <name type="scientific">Brevibacillus invocatus</name>
    <dbReference type="NCBI Taxonomy" id="173959"/>
    <lineage>
        <taxon>Bacteria</taxon>
        <taxon>Bacillati</taxon>
        <taxon>Bacillota</taxon>
        <taxon>Bacilli</taxon>
        <taxon>Bacillales</taxon>
        <taxon>Paenibacillaceae</taxon>
        <taxon>Brevibacillus</taxon>
    </lineage>
</organism>